<organism evidence="8 9">
    <name type="scientific">Panagrellus redivivus</name>
    <name type="common">Microworm</name>
    <dbReference type="NCBI Taxonomy" id="6233"/>
    <lineage>
        <taxon>Eukaryota</taxon>
        <taxon>Metazoa</taxon>
        <taxon>Ecdysozoa</taxon>
        <taxon>Nematoda</taxon>
        <taxon>Chromadorea</taxon>
        <taxon>Rhabditida</taxon>
        <taxon>Tylenchina</taxon>
        <taxon>Panagrolaimomorpha</taxon>
        <taxon>Panagrolaimoidea</taxon>
        <taxon>Panagrolaimidae</taxon>
        <taxon>Panagrellus</taxon>
    </lineage>
</organism>
<dbReference type="PRINTS" id="PR00304">
    <property type="entry name" value="TCOMPLEXTCP1"/>
</dbReference>
<evidence type="ECO:0000256" key="5">
    <source>
        <dbReference type="ARBA" id="ARBA00022840"/>
    </source>
</evidence>
<dbReference type="NCBIfam" id="TIGR02347">
    <property type="entry name" value="chap_CCT_zeta"/>
    <property type="match status" value="1"/>
</dbReference>
<keyword evidence="8" id="KW-1185">Reference proteome</keyword>
<evidence type="ECO:0000256" key="4">
    <source>
        <dbReference type="ARBA" id="ARBA00022741"/>
    </source>
</evidence>
<dbReference type="PANTHER" id="PTHR11353">
    <property type="entry name" value="CHAPERONIN"/>
    <property type="match status" value="1"/>
</dbReference>
<dbReference type="InterPro" id="IPR027409">
    <property type="entry name" value="GroEL-like_apical_dom_sf"/>
</dbReference>
<protein>
    <submittedName>
        <fullName evidence="9">T-complex protein 1 subunit zeta</fullName>
    </submittedName>
</protein>
<dbReference type="Gene3D" id="3.50.7.10">
    <property type="entry name" value="GroEL"/>
    <property type="match status" value="1"/>
</dbReference>
<evidence type="ECO:0000256" key="6">
    <source>
        <dbReference type="ARBA" id="ARBA00023186"/>
    </source>
</evidence>
<sequence length="543" mass="59328">MSAISCLNPKAQLARHAAALELNITGARGLAAVMKSNLGPKGTLKMLVTGGGELKLTKDGNVLVHEMQIRHPTASMIAKACTAQNDHTGDGTTSTVLLIGELLKNAENYVGEGVHPHILTEGFSIAHKKALEFLGSLKNKDEVDGELLLEVAKSSVGTKLHGGLADHIAEIVYNAVQTIRQGPQDRNPDLHMIELQQMLLDNAEDTKFIKGLVLDHGGRHPDMPKSLENAYILTCNVSLEFEKTEVNSGFFYKSAEEREKLLQAEREFITRRVHKIIELKKKLCDNLPEGEKKKGFVVINQKGIDPPSLDLFAKEGILALRRAKRRNMERLQLACGGEAVNSVDDLTEESLGYAGTVYEHVVGEDKFTFIEDCKDPKSVTILIKGPYRHIVAQVKDAVHDGIRAVANALRDQTVVPGAGAFEIAAYVYLQNVVDETKGRSKLGIKAYAEALLVIPKTLAQNAGLDTQETIVKLIEAQQEADKNGTPPVGLDLATGEPQDDLSVWDNYVVKRSSLNAMYDIAKNLLEVDEVMQAGMSNLKHQQG</sequence>
<name>A0A7E4VE46_PANRE</name>
<dbReference type="FunFam" id="1.10.560.10:FF:000058">
    <property type="entry name" value="T-complex protein 1 subunit zeta"/>
    <property type="match status" value="1"/>
</dbReference>
<dbReference type="GO" id="GO:0051082">
    <property type="term" value="F:unfolded protein binding"/>
    <property type="evidence" value="ECO:0007669"/>
    <property type="project" value="InterPro"/>
</dbReference>
<dbReference type="InterPro" id="IPR017998">
    <property type="entry name" value="Chaperone_TCP-1"/>
</dbReference>
<evidence type="ECO:0000256" key="1">
    <source>
        <dbReference type="ARBA" id="ARBA00004496"/>
    </source>
</evidence>
<dbReference type="FunFam" id="3.50.7.10:FF:000004">
    <property type="entry name" value="T-complex protein 1 subunit zeta"/>
    <property type="match status" value="1"/>
</dbReference>
<dbReference type="SUPFAM" id="SSF52029">
    <property type="entry name" value="GroEL apical domain-like"/>
    <property type="match status" value="1"/>
</dbReference>
<dbReference type="PROSITE" id="PS00750">
    <property type="entry name" value="TCP1_1"/>
    <property type="match status" value="1"/>
</dbReference>
<evidence type="ECO:0000313" key="8">
    <source>
        <dbReference type="Proteomes" id="UP000492821"/>
    </source>
</evidence>
<dbReference type="GO" id="GO:0016887">
    <property type="term" value="F:ATP hydrolysis activity"/>
    <property type="evidence" value="ECO:0007669"/>
    <property type="project" value="InterPro"/>
</dbReference>
<dbReference type="Gene3D" id="3.30.260.10">
    <property type="entry name" value="TCP-1-like chaperonin intermediate domain"/>
    <property type="match status" value="1"/>
</dbReference>
<evidence type="ECO:0000256" key="3">
    <source>
        <dbReference type="ARBA" id="ARBA00022490"/>
    </source>
</evidence>
<evidence type="ECO:0000313" key="9">
    <source>
        <dbReference type="WBParaSite" id="Pan_g19967.t1"/>
    </source>
</evidence>
<dbReference type="Pfam" id="PF00118">
    <property type="entry name" value="Cpn60_TCP1"/>
    <property type="match status" value="1"/>
</dbReference>
<dbReference type="InterPro" id="IPR027413">
    <property type="entry name" value="GROEL-like_equatorial_sf"/>
</dbReference>
<dbReference type="GO" id="GO:0005737">
    <property type="term" value="C:cytoplasm"/>
    <property type="evidence" value="ECO:0007669"/>
    <property type="project" value="UniProtKB-SubCell"/>
</dbReference>
<reference evidence="9" key="2">
    <citation type="submission" date="2020-10" db="UniProtKB">
        <authorList>
            <consortium name="WormBaseParasite"/>
        </authorList>
    </citation>
    <scope>IDENTIFICATION</scope>
</reference>
<keyword evidence="3" id="KW-0963">Cytoplasm</keyword>
<keyword evidence="4 7" id="KW-0547">Nucleotide-binding</keyword>
<dbReference type="PROSITE" id="PS00751">
    <property type="entry name" value="TCP1_2"/>
    <property type="match status" value="1"/>
</dbReference>
<comment type="subcellular location">
    <subcellularLocation>
        <location evidence="1">Cytoplasm</location>
    </subcellularLocation>
</comment>
<dbReference type="CDD" id="cd03342">
    <property type="entry name" value="TCP1_zeta"/>
    <property type="match status" value="1"/>
</dbReference>
<dbReference type="InterPro" id="IPR012722">
    <property type="entry name" value="Chap_CCT_zeta"/>
</dbReference>
<dbReference type="InterPro" id="IPR027410">
    <property type="entry name" value="TCP-1-like_intermed_sf"/>
</dbReference>
<dbReference type="SUPFAM" id="SSF54849">
    <property type="entry name" value="GroEL-intermediate domain like"/>
    <property type="match status" value="1"/>
</dbReference>
<keyword evidence="6 7" id="KW-0143">Chaperone</keyword>
<dbReference type="InterPro" id="IPR002423">
    <property type="entry name" value="Cpn60/GroEL/TCP-1"/>
</dbReference>
<dbReference type="InterPro" id="IPR002194">
    <property type="entry name" value="Chaperonin_TCP-1_CS"/>
</dbReference>
<evidence type="ECO:0000256" key="2">
    <source>
        <dbReference type="ARBA" id="ARBA00008020"/>
    </source>
</evidence>
<dbReference type="GO" id="GO:0140662">
    <property type="term" value="F:ATP-dependent protein folding chaperone"/>
    <property type="evidence" value="ECO:0007669"/>
    <property type="project" value="InterPro"/>
</dbReference>
<proteinExistence type="inferred from homology"/>
<comment type="similarity">
    <text evidence="2 7">Belongs to the TCP-1 chaperonin family.</text>
</comment>
<reference evidence="8" key="1">
    <citation type="journal article" date="2013" name="Genetics">
        <title>The draft genome and transcriptome of Panagrellus redivivus are shaped by the harsh demands of a free-living lifestyle.</title>
        <authorList>
            <person name="Srinivasan J."/>
            <person name="Dillman A.R."/>
            <person name="Macchietto M.G."/>
            <person name="Heikkinen L."/>
            <person name="Lakso M."/>
            <person name="Fracchia K.M."/>
            <person name="Antoshechkin I."/>
            <person name="Mortazavi A."/>
            <person name="Wong G."/>
            <person name="Sternberg P.W."/>
        </authorList>
    </citation>
    <scope>NUCLEOTIDE SEQUENCE [LARGE SCALE GENOMIC DNA]</scope>
    <source>
        <strain evidence="8">MT8872</strain>
    </source>
</reference>
<dbReference type="GO" id="GO:0005524">
    <property type="term" value="F:ATP binding"/>
    <property type="evidence" value="ECO:0007669"/>
    <property type="project" value="UniProtKB-KW"/>
</dbReference>
<dbReference type="SUPFAM" id="SSF48592">
    <property type="entry name" value="GroEL equatorial domain-like"/>
    <property type="match status" value="1"/>
</dbReference>
<dbReference type="WBParaSite" id="Pan_g19967.t1">
    <property type="protein sequence ID" value="Pan_g19967.t1"/>
    <property type="gene ID" value="Pan_g19967"/>
</dbReference>
<dbReference type="Proteomes" id="UP000492821">
    <property type="component" value="Unassembled WGS sequence"/>
</dbReference>
<dbReference type="AlphaFoldDB" id="A0A7E4VE46"/>
<evidence type="ECO:0000256" key="7">
    <source>
        <dbReference type="RuleBase" id="RU004187"/>
    </source>
</evidence>
<keyword evidence="5 7" id="KW-0067">ATP-binding</keyword>
<accession>A0A7E4VE46</accession>
<dbReference type="Gene3D" id="1.10.560.10">
    <property type="entry name" value="GroEL-like equatorial domain"/>
    <property type="match status" value="1"/>
</dbReference>